<evidence type="ECO:0000313" key="1">
    <source>
        <dbReference type="EMBL" id="GAA2105410.1"/>
    </source>
</evidence>
<dbReference type="SUPFAM" id="SSF53756">
    <property type="entry name" value="UDP-Glycosyltransferase/glycogen phosphorylase"/>
    <property type="match status" value="1"/>
</dbReference>
<dbReference type="Pfam" id="PF04464">
    <property type="entry name" value="Glyphos_transf"/>
    <property type="match status" value="1"/>
</dbReference>
<gene>
    <name evidence="1" type="ORF">GCM10009823_30810</name>
</gene>
<comment type="caution">
    <text evidence="1">The sequence shown here is derived from an EMBL/GenBank/DDBJ whole genome shotgun (WGS) entry which is preliminary data.</text>
</comment>
<protein>
    <submittedName>
        <fullName evidence="1">CDP-glycerol glycerophosphotransferase family protein</fullName>
    </submittedName>
</protein>
<dbReference type="Gene3D" id="3.40.50.12580">
    <property type="match status" value="1"/>
</dbReference>
<keyword evidence="2" id="KW-1185">Reference proteome</keyword>
<dbReference type="InterPro" id="IPR043148">
    <property type="entry name" value="TagF_C"/>
</dbReference>
<dbReference type="Proteomes" id="UP001500984">
    <property type="component" value="Unassembled WGS sequence"/>
</dbReference>
<evidence type="ECO:0000313" key="2">
    <source>
        <dbReference type="Proteomes" id="UP001500984"/>
    </source>
</evidence>
<sequence>MSRKVAELAADRLAAPKVTRSLAPRRDDRFTVVVHFAGDAASAYQLEQWLWPLEQLAQQTSVGILCRGARTAERIARLTDLPVRFGRWMAQVDALLGNDTVRCVLYVNQATQNFQALDYARPAHVHLSHGESEKSSMVSNKLKGYDYVLTAGQAARDRLMTQLIGFGPEKMIDVGRPQLDAPAPVPQEWQDHLAGSPVKRGPVVFWAPTWEGDSPAMAYGTLPESGPRIVRALAEADARIIYRPHPRTGYLQKSFKEADEEIRTAVREAGGFVDSTPRVGWQFQAADGCIAEMSSVAFDWLTTRKPLVLIRPSDPRATVQAGGLFDRVPSFDAAEAGAAAMRTALVDLAAGTAEVAGRYLGDTAPGRQIERFIGAVLAVAEERERRLTSD</sequence>
<accession>A0ABN2X6H0</accession>
<dbReference type="EMBL" id="BAAAPZ010000018">
    <property type="protein sequence ID" value="GAA2105410.1"/>
    <property type="molecule type" value="Genomic_DNA"/>
</dbReference>
<name>A0ABN2X6H0_9MICO</name>
<proteinExistence type="predicted"/>
<organism evidence="1 2">
    <name type="scientific">Brevibacterium salitolerans</name>
    <dbReference type="NCBI Taxonomy" id="1403566"/>
    <lineage>
        <taxon>Bacteria</taxon>
        <taxon>Bacillati</taxon>
        <taxon>Actinomycetota</taxon>
        <taxon>Actinomycetes</taxon>
        <taxon>Micrococcales</taxon>
        <taxon>Brevibacteriaceae</taxon>
        <taxon>Brevibacterium</taxon>
    </lineage>
</organism>
<dbReference type="InterPro" id="IPR007554">
    <property type="entry name" value="Glycerophosphate_synth"/>
</dbReference>
<reference evidence="1 2" key="1">
    <citation type="journal article" date="2019" name="Int. J. Syst. Evol. Microbiol.">
        <title>The Global Catalogue of Microorganisms (GCM) 10K type strain sequencing project: providing services to taxonomists for standard genome sequencing and annotation.</title>
        <authorList>
            <consortium name="The Broad Institute Genomics Platform"/>
            <consortium name="The Broad Institute Genome Sequencing Center for Infectious Disease"/>
            <person name="Wu L."/>
            <person name="Ma J."/>
        </authorList>
    </citation>
    <scope>NUCLEOTIDE SEQUENCE [LARGE SCALE GENOMIC DNA]</scope>
    <source>
        <strain evidence="1 2">JCM 15900</strain>
    </source>
</reference>